<evidence type="ECO:0000256" key="3">
    <source>
        <dbReference type="HAMAP-Rule" id="MF_01660"/>
    </source>
</evidence>
<evidence type="ECO:0000313" key="5">
    <source>
        <dbReference type="EMBL" id="EAG9354044.1"/>
    </source>
</evidence>
<evidence type="ECO:0000313" key="6">
    <source>
        <dbReference type="Proteomes" id="UP000524387"/>
    </source>
</evidence>
<dbReference type="Pfam" id="PF00561">
    <property type="entry name" value="Abhydrolase_1"/>
    <property type="match status" value="1"/>
</dbReference>
<dbReference type="Gene3D" id="3.40.50.1820">
    <property type="entry name" value="alpha/beta hydrolase"/>
    <property type="match status" value="1"/>
</dbReference>
<dbReference type="UniPathway" id="UPA00079"/>
<dbReference type="AlphaFoldDB" id="A0A823IRC2"/>
<accession>A0A823IRC2</accession>
<evidence type="ECO:0000259" key="4">
    <source>
        <dbReference type="Pfam" id="PF00561"/>
    </source>
</evidence>
<reference evidence="5 6" key="1">
    <citation type="submission" date="2019-04" db="EMBL/GenBank/DDBJ databases">
        <authorList>
            <consortium name="GenomeTrakr network: Whole genome sequencing for foodborne pathogen traceback"/>
        </authorList>
    </citation>
    <scope>NUCLEOTIDE SEQUENCE [LARGE SCALE GENOMIC DNA]</scope>
    <source>
        <strain evidence="5 6">CFSAN072502</strain>
    </source>
</reference>
<dbReference type="EMBL" id="AABEKN010000004">
    <property type="protein sequence ID" value="EAG9354044.1"/>
    <property type="molecule type" value="Genomic_DNA"/>
</dbReference>
<evidence type="ECO:0000256" key="1">
    <source>
        <dbReference type="ARBA" id="ARBA00022428"/>
    </source>
</evidence>
<dbReference type="EC" id="4.2.99.20" evidence="3"/>
<dbReference type="HAMAP" id="MF_01660">
    <property type="entry name" value="MenH"/>
    <property type="match status" value="1"/>
</dbReference>
<proteinExistence type="inferred from homology"/>
<dbReference type="UniPathway" id="UPA01057">
    <property type="reaction ID" value="UER00900"/>
</dbReference>
<comment type="similarity">
    <text evidence="3">Belongs to the AB hydrolase superfamily. MenH family.</text>
</comment>
<dbReference type="InterPro" id="IPR022485">
    <property type="entry name" value="SHCHC_synthase_MenH"/>
</dbReference>
<dbReference type="RefSeq" id="WP_070034021.1">
    <property type="nucleotide sequence ID" value="NZ_CP090057.1"/>
</dbReference>
<dbReference type="GO" id="GO:0009234">
    <property type="term" value="P:menaquinone biosynthetic process"/>
    <property type="evidence" value="ECO:0007669"/>
    <property type="project" value="UniProtKB-UniRule"/>
</dbReference>
<comment type="catalytic activity">
    <reaction evidence="3">
        <text>5-enolpyruvoyl-6-hydroxy-2-succinyl-cyclohex-3-ene-1-carboxylate = (1R,6R)-6-hydroxy-2-succinyl-cyclohexa-2,4-diene-1-carboxylate + pyruvate</text>
        <dbReference type="Rhea" id="RHEA:25597"/>
        <dbReference type="ChEBI" id="CHEBI:15361"/>
        <dbReference type="ChEBI" id="CHEBI:58689"/>
        <dbReference type="ChEBI" id="CHEBI:58818"/>
        <dbReference type="EC" id="4.2.99.20"/>
    </reaction>
</comment>
<comment type="pathway">
    <text evidence="3">Quinol/quinone metabolism; 1,4-dihydroxy-2-naphthoate biosynthesis; 1,4-dihydroxy-2-naphthoate from chorismate: step 3/7.</text>
</comment>
<keyword evidence="2 3" id="KW-0456">Lyase</keyword>
<dbReference type="GO" id="GO:0070205">
    <property type="term" value="F:2-succinyl-6-hydroxy-2,4-cyclohexadiene-1-carboxylate synthase activity"/>
    <property type="evidence" value="ECO:0007669"/>
    <property type="project" value="UniProtKB-UniRule"/>
</dbReference>
<dbReference type="InterPro" id="IPR000073">
    <property type="entry name" value="AB_hydrolase_1"/>
</dbReference>
<name>A0A823IRC2_LISMN</name>
<dbReference type="SUPFAM" id="SSF53474">
    <property type="entry name" value="alpha/beta-Hydrolases"/>
    <property type="match status" value="1"/>
</dbReference>
<comment type="subunit">
    <text evidence="3">Monomer.</text>
</comment>
<dbReference type="PANTHER" id="PTHR42916:SF1">
    <property type="entry name" value="PROTEIN PHYLLO, CHLOROPLASTIC"/>
    <property type="match status" value="1"/>
</dbReference>
<comment type="pathway">
    <text evidence="3">Quinol/quinone metabolism; menaquinone biosynthesis.</text>
</comment>
<comment type="caution">
    <text evidence="5">The sequence shown here is derived from an EMBL/GenBank/DDBJ whole genome shotgun (WGS) entry which is preliminary data.</text>
</comment>
<keyword evidence="1 3" id="KW-0474">Menaquinone biosynthesis</keyword>
<dbReference type="Proteomes" id="UP000524387">
    <property type="component" value="Unassembled WGS sequence"/>
</dbReference>
<feature type="domain" description="AB hydrolase-1" evidence="4">
    <location>
        <begin position="19"/>
        <end position="255"/>
    </location>
</feature>
<gene>
    <name evidence="3 5" type="primary">menH</name>
    <name evidence="5" type="ORF">CW895_09595</name>
</gene>
<sequence>MLVNGRHYHLTTAISGEKPALLMLHGFTGTSETFQASISGLKERFNIFVPDLLGHGNTESPEEIAPYAMESICDDLAEILRQLDISRCFVLGYSMGGRVATAFAATFPKRVRGLILVSSSPGLEQADSRASRVAADNHLADWIEEEDMESFVDYWENLALFASQKVLSVEMKKRIRLERLSQNSHGLAMSLRGMGTGKQPSYWKHLANFTFPVLLITGALDAKFEKIAREMQQLLPNSTHVIVETAGHAVYLEQPNIFSSQLINWLEVILKEEEK</sequence>
<evidence type="ECO:0000256" key="2">
    <source>
        <dbReference type="ARBA" id="ARBA00023239"/>
    </source>
</evidence>
<protein>
    <recommendedName>
        <fullName evidence="3">Putative 2-succinyl-6-hydroxy-2,4-cyclohexadiene-1-carboxylate synthase</fullName>
        <shortName evidence="3">SHCHC synthase</shortName>
        <ecNumber evidence="3">4.2.99.20</ecNumber>
    </recommendedName>
</protein>
<comment type="function">
    <text evidence="3">Catalyzes a proton abstraction reaction that results in 2,5-elimination of pyruvate from 2-succinyl-5-enolpyruvyl-6-hydroxy-3-cyclohexene-1-carboxylate (SEPHCHC) and the formation of 2-succinyl-6-hydroxy-2,4-cyclohexadiene-1-carboxylate (SHCHC).</text>
</comment>
<organism evidence="5 6">
    <name type="scientific">Listeria monocytogenes</name>
    <dbReference type="NCBI Taxonomy" id="1639"/>
    <lineage>
        <taxon>Bacteria</taxon>
        <taxon>Bacillati</taxon>
        <taxon>Bacillota</taxon>
        <taxon>Bacilli</taxon>
        <taxon>Bacillales</taxon>
        <taxon>Listeriaceae</taxon>
        <taxon>Listeria</taxon>
    </lineage>
</organism>
<dbReference type="PANTHER" id="PTHR42916">
    <property type="entry name" value="2-SUCCINYL-5-ENOLPYRUVYL-6-HYDROXY-3-CYCLOHEXENE-1-CARBOXYLATE SYNTHASE"/>
    <property type="match status" value="1"/>
</dbReference>
<dbReference type="InterPro" id="IPR029058">
    <property type="entry name" value="AB_hydrolase_fold"/>
</dbReference>
<dbReference type="NCBIfam" id="TIGR03695">
    <property type="entry name" value="menH_SHCHC"/>
    <property type="match status" value="1"/>
</dbReference>
<dbReference type="PRINTS" id="PR00111">
    <property type="entry name" value="ABHYDROLASE"/>
</dbReference>